<evidence type="ECO:0000256" key="3">
    <source>
        <dbReference type="ARBA" id="ARBA00022679"/>
    </source>
</evidence>
<keyword evidence="8" id="KW-1208">Phospholipid metabolism</keyword>
<reference evidence="11 12" key="1">
    <citation type="submission" date="2014-03" db="EMBL/GenBank/DDBJ databases">
        <title>Genomics of Bifidobacteria.</title>
        <authorList>
            <person name="Ventura M."/>
            <person name="Milani C."/>
            <person name="Lugli G.A."/>
        </authorList>
    </citation>
    <scope>NUCLEOTIDE SEQUENCE [LARGE SCALE GENOMIC DNA]</scope>
    <source>
        <strain evidence="11 12">LMG 11597</strain>
    </source>
</reference>
<evidence type="ECO:0000256" key="8">
    <source>
        <dbReference type="ARBA" id="ARBA00023264"/>
    </source>
</evidence>
<dbReference type="eggNOG" id="COG1597">
    <property type="taxonomic scope" value="Bacteria"/>
</dbReference>
<evidence type="ECO:0000256" key="4">
    <source>
        <dbReference type="ARBA" id="ARBA00022741"/>
    </source>
</evidence>
<evidence type="ECO:0000256" key="1">
    <source>
        <dbReference type="ARBA" id="ARBA00001946"/>
    </source>
</evidence>
<keyword evidence="3 11" id="KW-0808">Transferase</keyword>
<keyword evidence="12" id="KW-1185">Reference proteome</keyword>
<dbReference type="SUPFAM" id="SSF111331">
    <property type="entry name" value="NAD kinase/diacylglycerol kinase-like"/>
    <property type="match status" value="1"/>
</dbReference>
<evidence type="ECO:0000256" key="5">
    <source>
        <dbReference type="ARBA" id="ARBA00022777"/>
    </source>
</evidence>
<protein>
    <submittedName>
        <fullName evidence="11">DeoR family transcriptional regulator</fullName>
        <ecNumber evidence="11">2.7.1.107</ecNumber>
    </submittedName>
</protein>
<dbReference type="GO" id="GO:0004143">
    <property type="term" value="F:ATP-dependent diacylglycerol kinase activity"/>
    <property type="evidence" value="ECO:0007669"/>
    <property type="project" value="UniProtKB-EC"/>
</dbReference>
<dbReference type="Gene3D" id="2.60.200.40">
    <property type="match status" value="1"/>
</dbReference>
<dbReference type="PANTHER" id="PTHR12358">
    <property type="entry name" value="SPHINGOSINE KINASE"/>
    <property type="match status" value="1"/>
</dbReference>
<gene>
    <name evidence="11" type="ORF">BISU_0417</name>
</gene>
<comment type="cofactor">
    <cofactor evidence="1">
        <name>Mg(2+)</name>
        <dbReference type="ChEBI" id="CHEBI:18420"/>
    </cofactor>
</comment>
<dbReference type="GO" id="GO:0008654">
    <property type="term" value="P:phospholipid biosynthetic process"/>
    <property type="evidence" value="ECO:0007669"/>
    <property type="project" value="UniProtKB-KW"/>
</dbReference>
<dbReference type="InterPro" id="IPR017438">
    <property type="entry name" value="ATP-NAD_kinase_N"/>
</dbReference>
<dbReference type="EMBL" id="JGZR01000006">
    <property type="protein sequence ID" value="KFJ03941.1"/>
    <property type="molecule type" value="Genomic_DNA"/>
</dbReference>
<evidence type="ECO:0000256" key="9">
    <source>
        <dbReference type="SAM" id="MobiDB-lite"/>
    </source>
</evidence>
<organism evidence="11 12">
    <name type="scientific">Bifidobacterium subtile</name>
    <dbReference type="NCBI Taxonomy" id="77635"/>
    <lineage>
        <taxon>Bacteria</taxon>
        <taxon>Bacillati</taxon>
        <taxon>Actinomycetota</taxon>
        <taxon>Actinomycetes</taxon>
        <taxon>Bifidobacteriales</taxon>
        <taxon>Bifidobacteriaceae</taxon>
        <taxon>Bifidobacterium</taxon>
    </lineage>
</organism>
<comment type="caution">
    <text evidence="11">The sequence shown here is derived from an EMBL/GenBank/DDBJ whole genome shotgun (WGS) entry which is preliminary data.</text>
</comment>
<dbReference type="PANTHER" id="PTHR12358:SF54">
    <property type="entry name" value="SPHINGOSINE KINASE RELATED PROTEIN"/>
    <property type="match status" value="1"/>
</dbReference>
<dbReference type="InterPro" id="IPR050187">
    <property type="entry name" value="Lipid_Phosphate_FormReg"/>
</dbReference>
<evidence type="ECO:0000313" key="11">
    <source>
        <dbReference type="EMBL" id="KFJ03941.1"/>
    </source>
</evidence>
<evidence type="ECO:0000256" key="6">
    <source>
        <dbReference type="ARBA" id="ARBA00022840"/>
    </source>
</evidence>
<evidence type="ECO:0000256" key="2">
    <source>
        <dbReference type="ARBA" id="ARBA00005983"/>
    </source>
</evidence>
<dbReference type="Pfam" id="PF19279">
    <property type="entry name" value="YegS_C"/>
    <property type="match status" value="1"/>
</dbReference>
<name>A0A087E840_9BIFI</name>
<sequence length="369" mass="38877">MAGNPAANNGNGAKANRLVFDLLKQEGERHGFDVVDLTGRDYDDSLARIRERLSDIDDLVVVGGDGMVALAVNALAGAATPLGIVAMGSGNDFARGLGLPVNRARDAVHGIAGAIVNGTHRDVDAGVISAPAATSPAAAASPATESKPFAAAEGGVRRQHRDDFDDGTAQRATCGGMPGMTERLFAGMLSCGLDASINDRANRSTLPYGTLRYFVAVLREVMHIRPYGYHVRAILEDGSVDERTIASPLLTVANSRYVGGGIELSPNSLLDDGLLDLIWLNRVPTFLQIVRAIANAYNGGLLGTGLFDWQRVRSIEIEQSPEGETPPALMADGEYVGRLPVSVAVSSRSMRLLVPPAVLRQDACPRGLA</sequence>
<comment type="similarity">
    <text evidence="2">Belongs to the diacylglycerol/lipid kinase family.</text>
</comment>
<keyword evidence="7" id="KW-0444">Lipid biosynthesis</keyword>
<keyword evidence="4" id="KW-0547">Nucleotide-binding</keyword>
<dbReference type="InterPro" id="IPR001206">
    <property type="entry name" value="Diacylglycerol_kinase_cat_dom"/>
</dbReference>
<evidence type="ECO:0000313" key="12">
    <source>
        <dbReference type="Proteomes" id="UP000029055"/>
    </source>
</evidence>
<feature type="compositionally biased region" description="Low complexity" evidence="9">
    <location>
        <begin position="135"/>
        <end position="144"/>
    </location>
</feature>
<dbReference type="GO" id="GO:0005524">
    <property type="term" value="F:ATP binding"/>
    <property type="evidence" value="ECO:0007669"/>
    <property type="project" value="UniProtKB-KW"/>
</dbReference>
<keyword evidence="7" id="KW-0594">Phospholipid biosynthesis</keyword>
<evidence type="ECO:0000259" key="10">
    <source>
        <dbReference type="PROSITE" id="PS50146"/>
    </source>
</evidence>
<accession>A0A087E840</accession>
<dbReference type="EC" id="2.7.1.107" evidence="11"/>
<dbReference type="PROSITE" id="PS50146">
    <property type="entry name" value="DAGK"/>
    <property type="match status" value="1"/>
</dbReference>
<feature type="domain" description="DAGKc" evidence="10">
    <location>
        <begin position="1"/>
        <end position="132"/>
    </location>
</feature>
<dbReference type="Pfam" id="PF00781">
    <property type="entry name" value="DAGK_cat"/>
    <property type="match status" value="1"/>
</dbReference>
<keyword evidence="5" id="KW-0418">Kinase</keyword>
<keyword evidence="7" id="KW-0443">Lipid metabolism</keyword>
<dbReference type="InterPro" id="IPR016064">
    <property type="entry name" value="NAD/diacylglycerol_kinase_sf"/>
</dbReference>
<dbReference type="AlphaFoldDB" id="A0A087E840"/>
<dbReference type="Gene3D" id="3.40.50.10330">
    <property type="entry name" value="Probable inorganic polyphosphate/atp-NAD kinase, domain 1"/>
    <property type="match status" value="1"/>
</dbReference>
<dbReference type="Proteomes" id="UP000029055">
    <property type="component" value="Unassembled WGS sequence"/>
</dbReference>
<dbReference type="InterPro" id="IPR045540">
    <property type="entry name" value="YegS/DAGK_C"/>
</dbReference>
<dbReference type="STRING" id="77635.BISU_0417"/>
<keyword evidence="6" id="KW-0067">ATP-binding</keyword>
<proteinExistence type="inferred from homology"/>
<evidence type="ECO:0000256" key="7">
    <source>
        <dbReference type="ARBA" id="ARBA00023209"/>
    </source>
</evidence>
<feature type="region of interest" description="Disordered" evidence="9">
    <location>
        <begin position="135"/>
        <end position="175"/>
    </location>
</feature>